<dbReference type="KEGG" id="cthd:CDO33_15900"/>
<dbReference type="GO" id="GO:0006352">
    <property type="term" value="P:DNA-templated transcription initiation"/>
    <property type="evidence" value="ECO:0007669"/>
    <property type="project" value="InterPro"/>
</dbReference>
<dbReference type="SUPFAM" id="SSF88659">
    <property type="entry name" value="Sigma3 and sigma4 domains of RNA polymerase sigma factors"/>
    <property type="match status" value="1"/>
</dbReference>
<sequence>METQSQCTVADAEAIVKKYADMVYKLAFSQVHNKNDADDIFQEVFLRYFKNPQKFESEEHQKAWLIRVTINCSKKHWSSAWNRKTTALNESFTFSMPEENILADALRKLSPKYRAVIHLFYYEGYAVEQISHILKVKQSTVRTQLTRARAQIGKMLKGEF</sequence>
<dbReference type="InterPro" id="IPR013249">
    <property type="entry name" value="RNA_pol_sigma70_r4_t2"/>
</dbReference>
<dbReference type="InterPro" id="IPR013325">
    <property type="entry name" value="RNA_pol_sigma_r2"/>
</dbReference>
<dbReference type="GO" id="GO:0003677">
    <property type="term" value="F:DNA binding"/>
    <property type="evidence" value="ECO:0007669"/>
    <property type="project" value="InterPro"/>
</dbReference>
<proteinExistence type="inferred from homology"/>
<gene>
    <name evidence="7" type="ORF">CDQ84_13680</name>
</gene>
<keyword evidence="8" id="KW-1185">Reference proteome</keyword>
<evidence type="ECO:0000313" key="7">
    <source>
        <dbReference type="EMBL" id="PNT97228.1"/>
    </source>
</evidence>
<dbReference type="InterPro" id="IPR036388">
    <property type="entry name" value="WH-like_DNA-bd_sf"/>
</dbReference>
<reference evidence="7 8" key="1">
    <citation type="submission" date="2017-06" db="EMBL/GenBank/DDBJ databases">
        <title>Investigating the central metabolism of Clostridium thermosuccinogenes.</title>
        <authorList>
            <person name="Koendjbiharie J.G."/>
            <person name="van Kranenburg R."/>
        </authorList>
    </citation>
    <scope>NUCLEOTIDE SEQUENCE [LARGE SCALE GENOMIC DNA]</scope>
    <source>
        <strain evidence="7 8">DSM 5806</strain>
    </source>
</reference>
<keyword evidence="2" id="KW-0805">Transcription regulation</keyword>
<dbReference type="GO" id="GO:0016987">
    <property type="term" value="F:sigma factor activity"/>
    <property type="evidence" value="ECO:0007669"/>
    <property type="project" value="UniProtKB-KW"/>
</dbReference>
<dbReference type="NCBIfam" id="TIGR02937">
    <property type="entry name" value="sigma70-ECF"/>
    <property type="match status" value="1"/>
</dbReference>
<name>A0A2K2F5H5_9CLOT</name>
<evidence type="ECO:0000259" key="5">
    <source>
        <dbReference type="Pfam" id="PF04542"/>
    </source>
</evidence>
<dbReference type="Gene3D" id="1.10.1740.10">
    <property type="match status" value="1"/>
</dbReference>
<feature type="domain" description="RNA polymerase sigma-70 region 2" evidence="5">
    <location>
        <begin position="16"/>
        <end position="81"/>
    </location>
</feature>
<keyword evidence="4" id="KW-0804">Transcription</keyword>
<comment type="similarity">
    <text evidence="1">Belongs to the sigma-70 factor family. ECF subfamily.</text>
</comment>
<dbReference type="InterPro" id="IPR007627">
    <property type="entry name" value="RNA_pol_sigma70_r2"/>
</dbReference>
<evidence type="ECO:0000256" key="3">
    <source>
        <dbReference type="ARBA" id="ARBA00023082"/>
    </source>
</evidence>
<dbReference type="InterPro" id="IPR039425">
    <property type="entry name" value="RNA_pol_sigma-70-like"/>
</dbReference>
<dbReference type="PANTHER" id="PTHR43133:SF51">
    <property type="entry name" value="RNA POLYMERASE SIGMA FACTOR"/>
    <property type="match status" value="1"/>
</dbReference>
<dbReference type="CDD" id="cd06171">
    <property type="entry name" value="Sigma70_r4"/>
    <property type="match status" value="1"/>
</dbReference>
<dbReference type="Gene3D" id="1.10.10.10">
    <property type="entry name" value="Winged helix-like DNA-binding domain superfamily/Winged helix DNA-binding domain"/>
    <property type="match status" value="1"/>
</dbReference>
<dbReference type="InterPro" id="IPR013324">
    <property type="entry name" value="RNA_pol_sigma_r3/r4-like"/>
</dbReference>
<dbReference type="Proteomes" id="UP000236151">
    <property type="component" value="Unassembled WGS sequence"/>
</dbReference>
<dbReference type="RefSeq" id="WP_103082297.1">
    <property type="nucleotide sequence ID" value="NZ_CP021850.1"/>
</dbReference>
<dbReference type="EMBL" id="NIOJ01000039">
    <property type="protein sequence ID" value="PNT97228.1"/>
    <property type="molecule type" value="Genomic_DNA"/>
</dbReference>
<dbReference type="SUPFAM" id="SSF88946">
    <property type="entry name" value="Sigma2 domain of RNA polymerase sigma factors"/>
    <property type="match status" value="1"/>
</dbReference>
<comment type="caution">
    <text evidence="7">The sequence shown here is derived from an EMBL/GenBank/DDBJ whole genome shotgun (WGS) entry which is preliminary data.</text>
</comment>
<evidence type="ECO:0000256" key="4">
    <source>
        <dbReference type="ARBA" id="ARBA00023163"/>
    </source>
</evidence>
<dbReference type="PANTHER" id="PTHR43133">
    <property type="entry name" value="RNA POLYMERASE ECF-TYPE SIGMA FACTO"/>
    <property type="match status" value="1"/>
</dbReference>
<dbReference type="Pfam" id="PF04542">
    <property type="entry name" value="Sigma70_r2"/>
    <property type="match status" value="1"/>
</dbReference>
<dbReference type="AlphaFoldDB" id="A0A2K2F5H5"/>
<evidence type="ECO:0000313" key="8">
    <source>
        <dbReference type="Proteomes" id="UP000236151"/>
    </source>
</evidence>
<organism evidence="7 8">
    <name type="scientific">Clostridium thermosuccinogenes</name>
    <dbReference type="NCBI Taxonomy" id="84032"/>
    <lineage>
        <taxon>Bacteria</taxon>
        <taxon>Bacillati</taxon>
        <taxon>Bacillota</taxon>
        <taxon>Clostridia</taxon>
        <taxon>Eubacteriales</taxon>
        <taxon>Clostridiaceae</taxon>
        <taxon>Clostridium</taxon>
    </lineage>
</organism>
<protein>
    <submittedName>
        <fullName evidence="7">RNA polymerase subunit sigma-24</fullName>
    </submittedName>
</protein>
<evidence type="ECO:0000256" key="1">
    <source>
        <dbReference type="ARBA" id="ARBA00010641"/>
    </source>
</evidence>
<dbReference type="Pfam" id="PF08281">
    <property type="entry name" value="Sigma70_r4_2"/>
    <property type="match status" value="1"/>
</dbReference>
<dbReference type="OrthoDB" id="2594372at2"/>
<dbReference type="InterPro" id="IPR014284">
    <property type="entry name" value="RNA_pol_sigma-70_dom"/>
</dbReference>
<feature type="domain" description="RNA polymerase sigma factor 70 region 4 type 2" evidence="6">
    <location>
        <begin position="101"/>
        <end position="151"/>
    </location>
</feature>
<accession>A0A2K2F5H5</accession>
<evidence type="ECO:0000259" key="6">
    <source>
        <dbReference type="Pfam" id="PF08281"/>
    </source>
</evidence>
<evidence type="ECO:0000256" key="2">
    <source>
        <dbReference type="ARBA" id="ARBA00023015"/>
    </source>
</evidence>
<keyword evidence="3" id="KW-0731">Sigma factor</keyword>